<dbReference type="RefSeq" id="WP_315728381.1">
    <property type="nucleotide sequence ID" value="NZ_JAVUPU010000013.1"/>
</dbReference>
<organism evidence="2 3">
    <name type="scientific">Sphingosinicella rhizophila</name>
    <dbReference type="NCBI Taxonomy" id="3050082"/>
    <lineage>
        <taxon>Bacteria</taxon>
        <taxon>Pseudomonadati</taxon>
        <taxon>Pseudomonadota</taxon>
        <taxon>Alphaproteobacteria</taxon>
        <taxon>Sphingomonadales</taxon>
        <taxon>Sphingosinicellaceae</taxon>
        <taxon>Sphingosinicella</taxon>
    </lineage>
</organism>
<protein>
    <submittedName>
        <fullName evidence="2">PspA/IM30 family protein</fullName>
    </submittedName>
</protein>
<comment type="similarity">
    <text evidence="1">Belongs to the PspA/Vipp/IM30 family.</text>
</comment>
<evidence type="ECO:0000313" key="3">
    <source>
        <dbReference type="Proteomes" id="UP001259572"/>
    </source>
</evidence>
<dbReference type="EMBL" id="JAVUPU010000013">
    <property type="protein sequence ID" value="MDT9600851.1"/>
    <property type="molecule type" value="Genomic_DNA"/>
</dbReference>
<proteinExistence type="inferred from homology"/>
<dbReference type="PANTHER" id="PTHR31088:SF6">
    <property type="entry name" value="PHAGE SHOCK PROTEIN A"/>
    <property type="match status" value="1"/>
</dbReference>
<keyword evidence="3" id="KW-1185">Reference proteome</keyword>
<dbReference type="Pfam" id="PF04012">
    <property type="entry name" value="PspA_IM30"/>
    <property type="match status" value="1"/>
</dbReference>
<comment type="caution">
    <text evidence="2">The sequence shown here is derived from an EMBL/GenBank/DDBJ whole genome shotgun (WGS) entry which is preliminary data.</text>
</comment>
<name>A0ABU3QBR8_9SPHN</name>
<reference evidence="2 3" key="1">
    <citation type="submission" date="2023-05" db="EMBL/GenBank/DDBJ databases">
        <authorList>
            <person name="Guo Y."/>
        </authorList>
    </citation>
    <scope>NUCLEOTIDE SEQUENCE [LARGE SCALE GENOMIC DNA]</scope>
    <source>
        <strain evidence="2 3">GR2756</strain>
    </source>
</reference>
<dbReference type="PANTHER" id="PTHR31088">
    <property type="entry name" value="MEMBRANE-ASSOCIATED PROTEIN VIPP1, CHLOROPLASTIC"/>
    <property type="match status" value="1"/>
</dbReference>
<evidence type="ECO:0000313" key="2">
    <source>
        <dbReference type="EMBL" id="MDT9600851.1"/>
    </source>
</evidence>
<gene>
    <name evidence="2" type="ORF">RQX22_17975</name>
</gene>
<dbReference type="InterPro" id="IPR007157">
    <property type="entry name" value="PspA_VIPP1"/>
</dbReference>
<dbReference type="Proteomes" id="UP001259572">
    <property type="component" value="Unassembled WGS sequence"/>
</dbReference>
<evidence type="ECO:0000256" key="1">
    <source>
        <dbReference type="ARBA" id="ARBA00043985"/>
    </source>
</evidence>
<accession>A0ABU3QBR8</accession>
<sequence length="144" mass="16527">MFRNDEDFTIRRVKEILQTADDPAKISRLMIAELEGALVEVRGLTSGRLADRHDWRRRLAEAKFREENWGQKAEEVLSWGREDLARAALVEKHNALAEASALASEVALLDELIRASDEEVAKIQYLLRDLKARQTSSQKRLAYH</sequence>